<evidence type="ECO:0000313" key="2">
    <source>
        <dbReference type="Proteomes" id="UP000261811"/>
    </source>
</evidence>
<proteinExistence type="predicted"/>
<protein>
    <submittedName>
        <fullName evidence="1">Uncharacterized protein</fullName>
    </submittedName>
</protein>
<accession>A0A372JJJ1</accession>
<dbReference type="Proteomes" id="UP000261811">
    <property type="component" value="Unassembled WGS sequence"/>
</dbReference>
<name>A0A372JJJ1_9ACTN</name>
<dbReference type="EMBL" id="QURH01000300">
    <property type="protein sequence ID" value="RFU40192.1"/>
    <property type="molecule type" value="Genomic_DNA"/>
</dbReference>
<reference evidence="1 2" key="1">
    <citation type="submission" date="2018-08" db="EMBL/GenBank/DDBJ databases">
        <title>Actinomadura jelena sp. nov., a novel Actinomycete isolated from soil in Chad.</title>
        <authorList>
            <person name="Shi L."/>
        </authorList>
    </citation>
    <scope>NUCLEOTIDE SEQUENCE [LARGE SCALE GENOMIC DNA]</scope>
    <source>
        <strain evidence="1 2">NEAU-G17</strain>
    </source>
</reference>
<sequence>MLKLSGLRCSLQVPDDGRPYLSICRPEAVRMRQTVWCERTVAPRDLASELLGDRAEGCCSPSSTDASCGFVWELGPIAPAHEVFEAAVVIINTMTAVHPSGGPAPR</sequence>
<gene>
    <name evidence="1" type="ORF">DZF91_18370</name>
</gene>
<keyword evidence="2" id="KW-1185">Reference proteome</keyword>
<comment type="caution">
    <text evidence="1">The sequence shown here is derived from an EMBL/GenBank/DDBJ whole genome shotgun (WGS) entry which is preliminary data.</text>
</comment>
<evidence type="ECO:0000313" key="1">
    <source>
        <dbReference type="EMBL" id="RFU40192.1"/>
    </source>
</evidence>
<dbReference type="AlphaFoldDB" id="A0A372JJJ1"/>
<organism evidence="1 2">
    <name type="scientific">Actinomadura logoneensis</name>
    <dbReference type="NCBI Taxonomy" id="2293572"/>
    <lineage>
        <taxon>Bacteria</taxon>
        <taxon>Bacillati</taxon>
        <taxon>Actinomycetota</taxon>
        <taxon>Actinomycetes</taxon>
        <taxon>Streptosporangiales</taxon>
        <taxon>Thermomonosporaceae</taxon>
        <taxon>Actinomadura</taxon>
    </lineage>
</organism>